<protein>
    <submittedName>
        <fullName evidence="1">Uncharacterized protein</fullName>
    </submittedName>
</protein>
<evidence type="ECO:0000313" key="1">
    <source>
        <dbReference type="EMBL" id="PIC38376.1"/>
    </source>
</evidence>
<gene>
    <name evidence="1" type="primary">Cnig_chr_III.g10410</name>
    <name evidence="1" type="ORF">B9Z55_010410</name>
</gene>
<reference evidence="2" key="1">
    <citation type="submission" date="2017-10" db="EMBL/GenBank/DDBJ databases">
        <title>Rapid genome shrinkage in a self-fertile nematode reveals novel sperm competition proteins.</title>
        <authorList>
            <person name="Yin D."/>
            <person name="Schwarz E.M."/>
            <person name="Thomas C.G."/>
            <person name="Felde R.L."/>
            <person name="Korf I.F."/>
            <person name="Cutter A.D."/>
            <person name="Schartner C.M."/>
            <person name="Ralston E.J."/>
            <person name="Meyer B.J."/>
            <person name="Haag E.S."/>
        </authorList>
    </citation>
    <scope>NUCLEOTIDE SEQUENCE [LARGE SCALE GENOMIC DNA]</scope>
    <source>
        <strain evidence="2">JU1422</strain>
    </source>
</reference>
<dbReference type="Proteomes" id="UP000230233">
    <property type="component" value="Chromosome III"/>
</dbReference>
<name>A0A2G5UGL6_9PELO</name>
<sequence length="126" mass="14212">MLSQARHKEAKPFRKIRSSNSAVFRLAAEDVQTDQVPTSSSHVSGKKESWLKSYGVEKPSYGRSPAEGRRSFWHTRSDSRIGSHVVTIQKRHEVEAEMISGNRRALRKLRRSSKEDGSLLCQATSS</sequence>
<organism evidence="1 2">
    <name type="scientific">Caenorhabditis nigoni</name>
    <dbReference type="NCBI Taxonomy" id="1611254"/>
    <lineage>
        <taxon>Eukaryota</taxon>
        <taxon>Metazoa</taxon>
        <taxon>Ecdysozoa</taxon>
        <taxon>Nematoda</taxon>
        <taxon>Chromadorea</taxon>
        <taxon>Rhabditida</taxon>
        <taxon>Rhabditina</taxon>
        <taxon>Rhabditomorpha</taxon>
        <taxon>Rhabditoidea</taxon>
        <taxon>Rhabditidae</taxon>
        <taxon>Peloderinae</taxon>
        <taxon>Caenorhabditis</taxon>
    </lineage>
</organism>
<accession>A0A2G5UGL6</accession>
<dbReference type="EMBL" id="PDUG01000003">
    <property type="protein sequence ID" value="PIC38376.1"/>
    <property type="molecule type" value="Genomic_DNA"/>
</dbReference>
<comment type="caution">
    <text evidence="1">The sequence shown here is derived from an EMBL/GenBank/DDBJ whole genome shotgun (WGS) entry which is preliminary data.</text>
</comment>
<dbReference type="AlphaFoldDB" id="A0A2G5UGL6"/>
<keyword evidence="2" id="KW-1185">Reference proteome</keyword>
<proteinExistence type="predicted"/>
<evidence type="ECO:0000313" key="2">
    <source>
        <dbReference type="Proteomes" id="UP000230233"/>
    </source>
</evidence>